<evidence type="ECO:0000256" key="4">
    <source>
        <dbReference type="ARBA" id="ARBA00022692"/>
    </source>
</evidence>
<dbReference type="InterPro" id="IPR006685">
    <property type="entry name" value="MscS_channel_2nd"/>
</dbReference>
<comment type="similarity">
    <text evidence="2">Belongs to the MscS (TC 1.A.23) family.</text>
</comment>
<feature type="domain" description="Mechanosensitive ion channel MscS" evidence="8">
    <location>
        <begin position="120"/>
        <end position="186"/>
    </location>
</feature>
<dbReference type="SUPFAM" id="SSF82689">
    <property type="entry name" value="Mechanosensitive channel protein MscS (YggB), C-terminal domain"/>
    <property type="match status" value="1"/>
</dbReference>
<dbReference type="AlphaFoldDB" id="A0A348WNG3"/>
<comment type="caution">
    <text evidence="10">The sequence shown here is derived from an EMBL/GenBank/DDBJ whole genome shotgun (WGS) entry which is preliminary data.</text>
</comment>
<keyword evidence="6 7" id="KW-0472">Membrane</keyword>
<dbReference type="RefSeq" id="WP_006956270.1">
    <property type="nucleotide sequence ID" value="NZ_DAIRLQ010000019.1"/>
</dbReference>
<dbReference type="PANTHER" id="PTHR30347:SF1">
    <property type="entry name" value="MECHANOSENSITIVE CHANNEL MSCK"/>
    <property type="match status" value="1"/>
</dbReference>
<accession>A0A348WNG3</accession>
<feature type="transmembrane region" description="Helical" evidence="7">
    <location>
        <begin position="34"/>
        <end position="55"/>
    </location>
</feature>
<feature type="transmembrane region" description="Helical" evidence="7">
    <location>
        <begin position="76"/>
        <end position="96"/>
    </location>
</feature>
<dbReference type="SUPFAM" id="SSF50182">
    <property type="entry name" value="Sm-like ribonucleoproteins"/>
    <property type="match status" value="1"/>
</dbReference>
<evidence type="ECO:0000256" key="1">
    <source>
        <dbReference type="ARBA" id="ARBA00004651"/>
    </source>
</evidence>
<evidence type="ECO:0000313" key="10">
    <source>
        <dbReference type="EMBL" id="HAR56075.1"/>
    </source>
</evidence>
<dbReference type="InterPro" id="IPR023408">
    <property type="entry name" value="MscS_beta-dom_sf"/>
</dbReference>
<evidence type="ECO:0000256" key="7">
    <source>
        <dbReference type="SAM" id="Phobius"/>
    </source>
</evidence>
<evidence type="ECO:0000256" key="6">
    <source>
        <dbReference type="ARBA" id="ARBA00023136"/>
    </source>
</evidence>
<dbReference type="Pfam" id="PF21082">
    <property type="entry name" value="MS_channel_3rd"/>
    <property type="match status" value="1"/>
</dbReference>
<dbReference type="InterPro" id="IPR011014">
    <property type="entry name" value="MscS_channel_TM-2"/>
</dbReference>
<dbReference type="Gene3D" id="1.10.287.1260">
    <property type="match status" value="1"/>
</dbReference>
<dbReference type="Proteomes" id="UP000262878">
    <property type="component" value="Unassembled WGS sequence"/>
</dbReference>
<dbReference type="InterPro" id="IPR052702">
    <property type="entry name" value="MscS-like_channel"/>
</dbReference>
<dbReference type="Gene3D" id="2.30.30.60">
    <property type="match status" value="1"/>
</dbReference>
<dbReference type="InterPro" id="IPR011066">
    <property type="entry name" value="MscS_channel_C_sf"/>
</dbReference>
<feature type="domain" description="Mechanosensitive ion channel MscS C-terminal" evidence="9">
    <location>
        <begin position="195"/>
        <end position="279"/>
    </location>
</feature>
<dbReference type="GO" id="GO:0005886">
    <property type="term" value="C:plasma membrane"/>
    <property type="evidence" value="ECO:0007669"/>
    <property type="project" value="UniProtKB-SubCell"/>
</dbReference>
<dbReference type="GO" id="GO:0008381">
    <property type="term" value="F:mechanosensitive monoatomic ion channel activity"/>
    <property type="evidence" value="ECO:0007669"/>
    <property type="project" value="UniProtKB-ARBA"/>
</dbReference>
<name>A0A348WNG3_9GAMM</name>
<evidence type="ECO:0000256" key="2">
    <source>
        <dbReference type="ARBA" id="ARBA00008017"/>
    </source>
</evidence>
<proteinExistence type="inferred from homology"/>
<dbReference type="EMBL" id="DMUP01000107">
    <property type="protein sequence ID" value="HAR56075.1"/>
    <property type="molecule type" value="Genomic_DNA"/>
</dbReference>
<reference evidence="10 11" key="1">
    <citation type="journal article" date="2018" name="Nat. Biotechnol.">
        <title>A standardized bacterial taxonomy based on genome phylogeny substantially revises the tree of life.</title>
        <authorList>
            <person name="Parks D.H."/>
            <person name="Chuvochina M."/>
            <person name="Waite D.W."/>
            <person name="Rinke C."/>
            <person name="Skarshewski A."/>
            <person name="Chaumeil P.A."/>
            <person name="Hugenholtz P."/>
        </authorList>
    </citation>
    <scope>NUCLEOTIDE SEQUENCE [LARGE SCALE GENOMIC DNA]</scope>
    <source>
        <strain evidence="10">UBA9360</strain>
    </source>
</reference>
<dbReference type="InterPro" id="IPR049278">
    <property type="entry name" value="MS_channel_C"/>
</dbReference>
<dbReference type="STRING" id="314276.OS145_04038"/>
<keyword evidence="4 7" id="KW-0812">Transmembrane</keyword>
<protein>
    <submittedName>
        <fullName evidence="10">Mechanosensitive ion channel protein</fullName>
    </submittedName>
</protein>
<evidence type="ECO:0000256" key="5">
    <source>
        <dbReference type="ARBA" id="ARBA00022989"/>
    </source>
</evidence>
<comment type="subcellular location">
    <subcellularLocation>
        <location evidence="1">Cell membrane</location>
        <topology evidence="1">Multi-pass membrane protein</topology>
    </subcellularLocation>
</comment>
<sequence length="307" mass="34496">MQEEASSLWAEFSSAFTTLWQTPLYTSGDTKIHFSQVVIALTIIIVGVIVVRIIGRQLLNRALLRNGASENTLFTFRRLFQFIAYLLLVLLALPLAGIPITIFAVLGGAFAIGVGFGAQNLLNNLISGFILLTESPIRIGDIVELENEQGRIEEIGNRCVRIRRFDGIHVLVPNSYFLEQRVVNWTLVSKDIRSNVSVGVAYGSPAEKVRDLMLEAAKEHKKINTEYPIEVLFEDFGDNSLTFNLLFWTSVSAPMDLRRVQSDLRYKIDSLFAENDIVIAFPQRDVHLDTLRPLEVSIQRAKKSDAN</sequence>
<evidence type="ECO:0000259" key="9">
    <source>
        <dbReference type="Pfam" id="PF21082"/>
    </source>
</evidence>
<dbReference type="SUPFAM" id="SSF82861">
    <property type="entry name" value="Mechanosensitive channel protein MscS (YggB), transmembrane region"/>
    <property type="match status" value="1"/>
</dbReference>
<keyword evidence="5 7" id="KW-1133">Transmembrane helix</keyword>
<dbReference type="PANTHER" id="PTHR30347">
    <property type="entry name" value="POTASSIUM CHANNEL RELATED"/>
    <property type="match status" value="1"/>
</dbReference>
<keyword evidence="3" id="KW-1003">Cell membrane</keyword>
<dbReference type="Gene3D" id="3.30.70.100">
    <property type="match status" value="1"/>
</dbReference>
<dbReference type="Pfam" id="PF00924">
    <property type="entry name" value="MS_channel_2nd"/>
    <property type="match status" value="1"/>
</dbReference>
<organism evidence="10 11">
    <name type="scientific">Idiomarina baltica</name>
    <dbReference type="NCBI Taxonomy" id="190892"/>
    <lineage>
        <taxon>Bacteria</taxon>
        <taxon>Pseudomonadati</taxon>
        <taxon>Pseudomonadota</taxon>
        <taxon>Gammaproteobacteria</taxon>
        <taxon>Alteromonadales</taxon>
        <taxon>Idiomarinaceae</taxon>
        <taxon>Idiomarina</taxon>
    </lineage>
</organism>
<evidence type="ECO:0000259" key="8">
    <source>
        <dbReference type="Pfam" id="PF00924"/>
    </source>
</evidence>
<dbReference type="InterPro" id="IPR010920">
    <property type="entry name" value="LSM_dom_sf"/>
</dbReference>
<evidence type="ECO:0000313" key="11">
    <source>
        <dbReference type="Proteomes" id="UP000262878"/>
    </source>
</evidence>
<evidence type="ECO:0000256" key="3">
    <source>
        <dbReference type="ARBA" id="ARBA00022475"/>
    </source>
</evidence>
<gene>
    <name evidence="10" type="ORF">DCR58_04725</name>
</gene>